<dbReference type="PANTHER" id="PTHR40045">
    <property type="entry name" value="YCGG FAMILY PROTEIN"/>
    <property type="match status" value="1"/>
</dbReference>
<dbReference type="Proteomes" id="UP001597214">
    <property type="component" value="Unassembled WGS sequence"/>
</dbReference>
<proteinExistence type="predicted"/>
<keyword evidence="2" id="KW-1185">Reference proteome</keyword>
<dbReference type="EMBL" id="JBHUEM010000045">
    <property type="protein sequence ID" value="MFD1738491.1"/>
    <property type="molecule type" value="Genomic_DNA"/>
</dbReference>
<dbReference type="RefSeq" id="WP_377929696.1">
    <property type="nucleotide sequence ID" value="NZ_JBHUEM010000045.1"/>
</dbReference>
<dbReference type="InterPro" id="IPR014988">
    <property type="entry name" value="Uncharacterised_YqcI/YcgG"/>
</dbReference>
<evidence type="ECO:0000313" key="1">
    <source>
        <dbReference type="EMBL" id="MFD1738491.1"/>
    </source>
</evidence>
<accession>A0ABW4LVH7</accession>
<evidence type="ECO:0000313" key="2">
    <source>
        <dbReference type="Proteomes" id="UP001597214"/>
    </source>
</evidence>
<protein>
    <submittedName>
        <fullName evidence="1">YqcI/YcgG family protein</fullName>
    </submittedName>
</protein>
<dbReference type="Pfam" id="PF08892">
    <property type="entry name" value="YqcI_YcgG"/>
    <property type="match status" value="1"/>
</dbReference>
<name>A0ABW4LVH7_9BACI</name>
<organism evidence="1 2">
    <name type="scientific">Bacillus salitolerans</name>
    <dbReference type="NCBI Taxonomy" id="1437434"/>
    <lineage>
        <taxon>Bacteria</taxon>
        <taxon>Bacillati</taxon>
        <taxon>Bacillota</taxon>
        <taxon>Bacilli</taxon>
        <taxon>Bacillales</taxon>
        <taxon>Bacillaceae</taxon>
        <taxon>Bacillus</taxon>
    </lineage>
</organism>
<reference evidence="2" key="1">
    <citation type="journal article" date="2019" name="Int. J. Syst. Evol. Microbiol.">
        <title>The Global Catalogue of Microorganisms (GCM) 10K type strain sequencing project: providing services to taxonomists for standard genome sequencing and annotation.</title>
        <authorList>
            <consortium name="The Broad Institute Genomics Platform"/>
            <consortium name="The Broad Institute Genome Sequencing Center for Infectious Disease"/>
            <person name="Wu L."/>
            <person name="Ma J."/>
        </authorList>
    </citation>
    <scope>NUCLEOTIDE SEQUENCE [LARGE SCALE GENOMIC DNA]</scope>
    <source>
        <strain evidence="2">CCUG 49339</strain>
    </source>
</reference>
<dbReference type="PANTHER" id="PTHR40045:SF1">
    <property type="entry name" value="YQCI_YCGG FAMILY PROTEIN"/>
    <property type="match status" value="1"/>
</dbReference>
<comment type="caution">
    <text evidence="1">The sequence shown here is derived from an EMBL/GenBank/DDBJ whole genome shotgun (WGS) entry which is preliminary data.</text>
</comment>
<sequence length="253" mass="29836">MGYLYSKEDFTQNLSNLTDWQLNAFDLFSTKLSDKERKFPCIPATQGYFSNQLRYGFVDDPRKKTSGQQLAYLLKKYTQKSRELGDYTSLIIFCDTPLDLIKTSTIVDYENIFWSLLNETTKHDIKDWPSDIPTDPNHHIWEFCFHGEQYFVYCGTPGHVQRQSRSFPYLLLAITPRWVLEKFNSGSKHVGKVKKSIRKRLQKYDSIPAHPNLNMYGQNDNFEWKQYFLRDDQSTAPSCPFSYIRNTLKSLRK</sequence>
<gene>
    <name evidence="1" type="ORF">ACFSCX_18375</name>
</gene>